<protein>
    <submittedName>
        <fullName evidence="1">Uncharacterized protein</fullName>
    </submittedName>
</protein>
<name>A0A0F8W5P7_9ZZZZ</name>
<gene>
    <name evidence="1" type="ORF">LCGC14_3110680</name>
</gene>
<organism evidence="1">
    <name type="scientific">marine sediment metagenome</name>
    <dbReference type="NCBI Taxonomy" id="412755"/>
    <lineage>
        <taxon>unclassified sequences</taxon>
        <taxon>metagenomes</taxon>
        <taxon>ecological metagenomes</taxon>
    </lineage>
</organism>
<dbReference type="EMBL" id="LAZR01067295">
    <property type="protein sequence ID" value="KKK51863.1"/>
    <property type="molecule type" value="Genomic_DNA"/>
</dbReference>
<evidence type="ECO:0000313" key="1">
    <source>
        <dbReference type="EMBL" id="KKK51863.1"/>
    </source>
</evidence>
<reference evidence="1" key="1">
    <citation type="journal article" date="2015" name="Nature">
        <title>Complex archaea that bridge the gap between prokaryotes and eukaryotes.</title>
        <authorList>
            <person name="Spang A."/>
            <person name="Saw J.H."/>
            <person name="Jorgensen S.L."/>
            <person name="Zaremba-Niedzwiedzka K."/>
            <person name="Martijn J."/>
            <person name="Lind A.E."/>
            <person name="van Eijk R."/>
            <person name="Schleper C."/>
            <person name="Guy L."/>
            <person name="Ettema T.J."/>
        </authorList>
    </citation>
    <scope>NUCLEOTIDE SEQUENCE</scope>
</reference>
<accession>A0A0F8W5P7</accession>
<comment type="caution">
    <text evidence="1">The sequence shown here is derived from an EMBL/GenBank/DDBJ whole genome shotgun (WGS) entry which is preliminary data.</text>
</comment>
<dbReference type="AlphaFoldDB" id="A0A0F8W5P7"/>
<sequence>MDNTQPDPGPDKMLFCNCAKCEGKKDEHYNDILDPEGECISRYCADIVFLEDHYDYVLHPEKRKTNADFDLSVLGPEEFFKKNHTPHTFEELADCF</sequence>
<proteinExistence type="predicted"/>